<keyword evidence="2" id="KW-0813">Transport</keyword>
<protein>
    <submittedName>
        <fullName evidence="7">ABC transporter ATP-binding protein</fullName>
    </submittedName>
</protein>
<dbReference type="Pfam" id="PF00005">
    <property type="entry name" value="ABC_tran"/>
    <property type="match status" value="1"/>
</dbReference>
<dbReference type="EMBL" id="CP157484">
    <property type="protein sequence ID" value="XBO39249.1"/>
    <property type="molecule type" value="Genomic_DNA"/>
</dbReference>
<dbReference type="AlphaFoldDB" id="A0AAU7JGY6"/>
<dbReference type="InterPro" id="IPR003439">
    <property type="entry name" value="ABC_transporter-like_ATP-bd"/>
</dbReference>
<dbReference type="InterPro" id="IPR050166">
    <property type="entry name" value="ABC_transporter_ATP-bind"/>
</dbReference>
<reference evidence="7" key="1">
    <citation type="submission" date="2024-05" db="EMBL/GenBank/DDBJ databases">
        <authorList>
            <person name="Kim S."/>
            <person name="Heo J."/>
            <person name="Choi H."/>
            <person name="Choi Y."/>
            <person name="Kwon S.-W."/>
            <person name="Kim Y."/>
        </authorList>
    </citation>
    <scope>NUCLEOTIDE SEQUENCE</scope>
    <source>
        <strain evidence="7">KACC 23698</strain>
    </source>
</reference>
<dbReference type="CDD" id="cd03293">
    <property type="entry name" value="ABC_NrtD_SsuB_transporters"/>
    <property type="match status" value="1"/>
</dbReference>
<gene>
    <name evidence="7" type="ORF">ABEG18_00195</name>
</gene>
<evidence type="ECO:0000256" key="3">
    <source>
        <dbReference type="ARBA" id="ARBA00022741"/>
    </source>
</evidence>
<feature type="region of interest" description="Disordered" evidence="5">
    <location>
        <begin position="241"/>
        <end position="261"/>
    </location>
</feature>
<dbReference type="GO" id="GO:0016887">
    <property type="term" value="F:ATP hydrolysis activity"/>
    <property type="evidence" value="ECO:0007669"/>
    <property type="project" value="InterPro"/>
</dbReference>
<dbReference type="PROSITE" id="PS50893">
    <property type="entry name" value="ABC_TRANSPORTER_2"/>
    <property type="match status" value="1"/>
</dbReference>
<evidence type="ECO:0000259" key="6">
    <source>
        <dbReference type="PROSITE" id="PS50893"/>
    </source>
</evidence>
<dbReference type="InterPro" id="IPR027417">
    <property type="entry name" value="P-loop_NTPase"/>
</dbReference>
<organism evidence="7">
    <name type="scientific">Alsobacter sp. KACC 23698</name>
    <dbReference type="NCBI Taxonomy" id="3149229"/>
    <lineage>
        <taxon>Bacteria</taxon>
        <taxon>Pseudomonadati</taxon>
        <taxon>Pseudomonadota</taxon>
        <taxon>Alphaproteobacteria</taxon>
        <taxon>Hyphomicrobiales</taxon>
        <taxon>Alsobacteraceae</taxon>
        <taxon>Alsobacter</taxon>
    </lineage>
</organism>
<keyword evidence="3" id="KW-0547">Nucleotide-binding</keyword>
<evidence type="ECO:0000256" key="2">
    <source>
        <dbReference type="ARBA" id="ARBA00022448"/>
    </source>
</evidence>
<evidence type="ECO:0000313" key="7">
    <source>
        <dbReference type="EMBL" id="XBO39249.1"/>
    </source>
</evidence>
<evidence type="ECO:0000256" key="4">
    <source>
        <dbReference type="ARBA" id="ARBA00022840"/>
    </source>
</evidence>
<dbReference type="GO" id="GO:0005524">
    <property type="term" value="F:ATP binding"/>
    <property type="evidence" value="ECO:0007669"/>
    <property type="project" value="UniProtKB-KW"/>
</dbReference>
<proteinExistence type="inferred from homology"/>
<keyword evidence="4 7" id="KW-0067">ATP-binding</keyword>
<sequence length="261" mass="28131">MFVVDRLSKTYADGTRALQDVSVSVEAGEILAIVGGSGCGKTTLLRLVAGLDAATDGTITVDGERIAAPHPAVGIVFQEPRLLPWLTVADNAGFGLMDLPRAEREARTAAALRRVGLGEHAARWPRELSGGQQQRVSIARALVAGPKVLLLDEPFSALDAFTRASLHEHLLALWEASRPTVVIVTHDVDEAVSLADRVVIMRPRPGRVFETVKVTAPRPRDKFAPGFDKAKRRVLNALDRSLKNTGEDAQNPTAGGAELWW</sequence>
<dbReference type="Gene3D" id="3.40.50.300">
    <property type="entry name" value="P-loop containing nucleotide triphosphate hydrolases"/>
    <property type="match status" value="1"/>
</dbReference>
<dbReference type="RefSeq" id="WP_406856087.1">
    <property type="nucleotide sequence ID" value="NZ_CP157484.1"/>
</dbReference>
<name>A0AAU7JGY6_9HYPH</name>
<dbReference type="PANTHER" id="PTHR42788">
    <property type="entry name" value="TAURINE IMPORT ATP-BINDING PROTEIN-RELATED"/>
    <property type="match status" value="1"/>
</dbReference>
<dbReference type="InterPro" id="IPR003593">
    <property type="entry name" value="AAA+_ATPase"/>
</dbReference>
<evidence type="ECO:0000256" key="1">
    <source>
        <dbReference type="ARBA" id="ARBA00005417"/>
    </source>
</evidence>
<dbReference type="SMART" id="SM00382">
    <property type="entry name" value="AAA"/>
    <property type="match status" value="1"/>
</dbReference>
<dbReference type="InterPro" id="IPR017871">
    <property type="entry name" value="ABC_transporter-like_CS"/>
</dbReference>
<comment type="similarity">
    <text evidence="1">Belongs to the ABC transporter superfamily.</text>
</comment>
<evidence type="ECO:0000256" key="5">
    <source>
        <dbReference type="SAM" id="MobiDB-lite"/>
    </source>
</evidence>
<feature type="domain" description="ABC transporter" evidence="6">
    <location>
        <begin position="2"/>
        <end position="228"/>
    </location>
</feature>
<accession>A0AAU7JGY6</accession>
<dbReference type="SUPFAM" id="SSF52540">
    <property type="entry name" value="P-loop containing nucleoside triphosphate hydrolases"/>
    <property type="match status" value="1"/>
</dbReference>
<dbReference type="PROSITE" id="PS00211">
    <property type="entry name" value="ABC_TRANSPORTER_1"/>
    <property type="match status" value="1"/>
</dbReference>
<dbReference type="PANTHER" id="PTHR42788:SF19">
    <property type="entry name" value="ALIPHATIC SULFONATES IMPORT ATP-BINDING PROTEIN SSUB 2"/>
    <property type="match status" value="1"/>
</dbReference>